<evidence type="ECO:0000313" key="2">
    <source>
        <dbReference type="RefSeq" id="XP_018327943.1"/>
    </source>
</evidence>
<dbReference type="Proteomes" id="UP000192223">
    <property type="component" value="Unplaced"/>
</dbReference>
<dbReference type="KEGG" id="apln:108738841"/>
<dbReference type="InParanoid" id="A0A1W4X6D2"/>
<dbReference type="GeneID" id="108738841"/>
<dbReference type="GO" id="GO:0045039">
    <property type="term" value="P:protein insertion into mitochondrial inner membrane"/>
    <property type="evidence" value="ECO:0007669"/>
    <property type="project" value="TreeGrafter"/>
</dbReference>
<dbReference type="AlphaFoldDB" id="A0A1W4X6D2"/>
<dbReference type="PANTHER" id="PTHR21435:SF1">
    <property type="entry name" value="MITOCHONDRIAL IMPORT INNER MEMBRANE TRANSLOCASE SUBUNIT TIM29"/>
    <property type="match status" value="1"/>
</dbReference>
<proteinExistence type="predicted"/>
<sequence length="223" mass="26359">MSIFLMNRFYYISKPAALKFYKLALEVSLNTCSKIGQKLKATAHRAGVTLQDIGKELDETSKGTVVEKWIIYWKTTYKEYTQVGIDVIKDIRDHPFQSIYIALLSAAAWQVYKINPDERHYWSAVLNSANDIALLPKSLRKPQAENYVKFIQQCHQKGLIRRLNLLLASFMWTIDEENYRYFGKEIKYFKFPYTFPKIRVLDFGFMNNWWVLNYIMDDYDVAL</sequence>
<gene>
    <name evidence="2" type="primary">LOC108738841</name>
</gene>
<dbReference type="OrthoDB" id="5970620at2759"/>
<accession>A0A1W4X6D2</accession>
<dbReference type="InterPro" id="IPR019322">
    <property type="entry name" value="TIMM29"/>
</dbReference>
<evidence type="ECO:0000313" key="1">
    <source>
        <dbReference type="Proteomes" id="UP000192223"/>
    </source>
</evidence>
<protein>
    <submittedName>
        <fullName evidence="2">Mitochondrial import inner membrane translocase subunit Tim29-like</fullName>
    </submittedName>
</protein>
<dbReference type="GO" id="GO:0042721">
    <property type="term" value="C:TIM22 mitochondrial import inner membrane insertion complex"/>
    <property type="evidence" value="ECO:0007669"/>
    <property type="project" value="InterPro"/>
</dbReference>
<keyword evidence="1" id="KW-1185">Reference proteome</keyword>
<dbReference type="FunCoup" id="A0A1W4X6D2">
    <property type="interactions" value="427"/>
</dbReference>
<organism evidence="1 2">
    <name type="scientific">Agrilus planipennis</name>
    <name type="common">Emerald ash borer</name>
    <name type="synonym">Agrilus marcopoli</name>
    <dbReference type="NCBI Taxonomy" id="224129"/>
    <lineage>
        <taxon>Eukaryota</taxon>
        <taxon>Metazoa</taxon>
        <taxon>Ecdysozoa</taxon>
        <taxon>Arthropoda</taxon>
        <taxon>Hexapoda</taxon>
        <taxon>Insecta</taxon>
        <taxon>Pterygota</taxon>
        <taxon>Neoptera</taxon>
        <taxon>Endopterygota</taxon>
        <taxon>Coleoptera</taxon>
        <taxon>Polyphaga</taxon>
        <taxon>Elateriformia</taxon>
        <taxon>Buprestoidea</taxon>
        <taxon>Buprestidae</taxon>
        <taxon>Agrilinae</taxon>
        <taxon>Agrilus</taxon>
    </lineage>
</organism>
<dbReference type="PANTHER" id="PTHR21435">
    <property type="entry name" value="MITOCHONDRIAL IMPORT INNER MEMBRANE TRANSLOCASE SUBUNIT TIM29"/>
    <property type="match status" value="1"/>
</dbReference>
<name>A0A1W4X6D2_AGRPL</name>
<dbReference type="RefSeq" id="XP_018327943.1">
    <property type="nucleotide sequence ID" value="XM_018472441.1"/>
</dbReference>
<dbReference type="STRING" id="224129.A0A1W4X6D2"/>
<dbReference type="Pfam" id="PF10171">
    <property type="entry name" value="Tim29"/>
    <property type="match status" value="1"/>
</dbReference>
<reference evidence="2" key="1">
    <citation type="submission" date="2025-08" db="UniProtKB">
        <authorList>
            <consortium name="RefSeq"/>
        </authorList>
    </citation>
    <scope>IDENTIFICATION</scope>
    <source>
        <tissue evidence="2">Entire body</tissue>
    </source>
</reference>